<evidence type="ECO:0000313" key="2">
    <source>
        <dbReference type="EMBL" id="CAD7657463.1"/>
    </source>
</evidence>
<feature type="compositionally biased region" description="Low complexity" evidence="1">
    <location>
        <begin position="375"/>
        <end position="389"/>
    </location>
</feature>
<feature type="compositionally biased region" description="Low complexity" evidence="1">
    <location>
        <begin position="231"/>
        <end position="248"/>
    </location>
</feature>
<feature type="compositionally biased region" description="Polar residues" evidence="1">
    <location>
        <begin position="254"/>
        <end position="294"/>
    </location>
</feature>
<feature type="compositionally biased region" description="Polar residues" evidence="1">
    <location>
        <begin position="310"/>
        <end position="330"/>
    </location>
</feature>
<feature type="compositionally biased region" description="Low complexity" evidence="1">
    <location>
        <begin position="61"/>
        <end position="74"/>
    </location>
</feature>
<dbReference type="Proteomes" id="UP000728032">
    <property type="component" value="Unassembled WGS sequence"/>
</dbReference>
<dbReference type="EMBL" id="CAJPVJ010013034">
    <property type="protein sequence ID" value="CAG2174649.1"/>
    <property type="molecule type" value="Genomic_DNA"/>
</dbReference>
<feature type="compositionally biased region" description="Low complexity" evidence="1">
    <location>
        <begin position="131"/>
        <end position="142"/>
    </location>
</feature>
<feature type="compositionally biased region" description="Low complexity" evidence="1">
    <location>
        <begin position="178"/>
        <end position="188"/>
    </location>
</feature>
<organism evidence="2">
    <name type="scientific">Oppiella nova</name>
    <dbReference type="NCBI Taxonomy" id="334625"/>
    <lineage>
        <taxon>Eukaryota</taxon>
        <taxon>Metazoa</taxon>
        <taxon>Ecdysozoa</taxon>
        <taxon>Arthropoda</taxon>
        <taxon>Chelicerata</taxon>
        <taxon>Arachnida</taxon>
        <taxon>Acari</taxon>
        <taxon>Acariformes</taxon>
        <taxon>Sarcoptiformes</taxon>
        <taxon>Oribatida</taxon>
        <taxon>Brachypylina</taxon>
        <taxon>Oppioidea</taxon>
        <taxon>Oppiidae</taxon>
        <taxon>Oppiella</taxon>
    </lineage>
</organism>
<dbReference type="OrthoDB" id="1060785at2759"/>
<feature type="region of interest" description="Disordered" evidence="1">
    <location>
        <begin position="121"/>
        <end position="142"/>
    </location>
</feature>
<gene>
    <name evidence="2" type="ORF">ONB1V03_LOCUS14093</name>
</gene>
<feature type="region of interest" description="Disordered" evidence="1">
    <location>
        <begin position="157"/>
        <end position="201"/>
    </location>
</feature>
<reference evidence="2" key="1">
    <citation type="submission" date="2020-11" db="EMBL/GenBank/DDBJ databases">
        <authorList>
            <person name="Tran Van P."/>
        </authorList>
    </citation>
    <scope>NUCLEOTIDE SEQUENCE</scope>
</reference>
<feature type="non-terminal residue" evidence="2">
    <location>
        <position position="1"/>
    </location>
</feature>
<sequence length="438" mass="46877">MPVPLIRALVRIQSNGAVERVNGHKDSAATTRPTSPPVMEERNRHHQPYQSTANGHKPNETATSMSGRSSSRASCATPVSAHSASSRCATPVKSYRSTTPAPVANGVDTTARNTVIVDRNSSATTGDPMAKSKTSMTTSTDNKSVIESDLNAAVNSVSKQNGHQMRASVIQKPPSPAPVAVKPDASVDQTSDSNSSTLTRRGRLTTEDLLIIIHNSKKKHNIKTEPEIIVNSPPSSRSHSSNSNSPPSAYQPVIQRTSGRSLTPSRVPQSPVSTSPPDRRSWNGSETGSPSVTQAGERRSLASDRMGPTKPTTMTDFKRLLSQTRSQTFNSDRLSAQEILRANSKRPLTPVIKCITSFVGGGNKTRVTPSPAPTPTSLLTPNKPSRMSPAPSPGPPPQIMNGAINANTPNLVKPRIINGRTGAHHRHHHHNLPAYRMV</sequence>
<feature type="region of interest" description="Disordered" evidence="1">
    <location>
        <begin position="223"/>
        <end position="330"/>
    </location>
</feature>
<accession>A0A7R9MC41</accession>
<keyword evidence="3" id="KW-1185">Reference proteome</keyword>
<feature type="region of interest" description="Disordered" evidence="1">
    <location>
        <begin position="17"/>
        <end position="74"/>
    </location>
</feature>
<evidence type="ECO:0000313" key="3">
    <source>
        <dbReference type="Proteomes" id="UP000728032"/>
    </source>
</evidence>
<dbReference type="EMBL" id="OC927859">
    <property type="protein sequence ID" value="CAD7657463.1"/>
    <property type="molecule type" value="Genomic_DNA"/>
</dbReference>
<evidence type="ECO:0000256" key="1">
    <source>
        <dbReference type="SAM" id="MobiDB-lite"/>
    </source>
</evidence>
<proteinExistence type="predicted"/>
<feature type="region of interest" description="Disordered" evidence="1">
    <location>
        <begin position="361"/>
        <end position="395"/>
    </location>
</feature>
<name>A0A7R9MC41_9ACAR</name>
<dbReference type="AlphaFoldDB" id="A0A7R9MC41"/>
<protein>
    <submittedName>
        <fullName evidence="2">Uncharacterized protein</fullName>
    </submittedName>
</protein>